<dbReference type="EMBL" id="KZ679014">
    <property type="protein sequence ID" value="PSS13289.1"/>
    <property type="molecule type" value="Genomic_DNA"/>
</dbReference>
<dbReference type="InParanoid" id="A0A2T3AXA7"/>
<evidence type="ECO:0000256" key="1">
    <source>
        <dbReference type="SAM" id="MobiDB-lite"/>
    </source>
</evidence>
<accession>A0A2T3AXA7</accession>
<evidence type="ECO:0000313" key="2">
    <source>
        <dbReference type="EMBL" id="PSS13289.1"/>
    </source>
</evidence>
<dbReference type="RefSeq" id="XP_024719280.1">
    <property type="nucleotide sequence ID" value="XM_024864462.1"/>
</dbReference>
<gene>
    <name evidence="2" type="ORF">M430DRAFT_21197</name>
</gene>
<protein>
    <submittedName>
        <fullName evidence="2">Uncharacterized protein</fullName>
    </submittedName>
</protein>
<dbReference type="AlphaFoldDB" id="A0A2T3AXA7"/>
<dbReference type="GeneID" id="36572543"/>
<reference evidence="2 3" key="1">
    <citation type="journal article" date="2018" name="New Phytol.">
        <title>Comparative genomics and transcriptomics depict ericoid mycorrhizal fungi as versatile saprotrophs and plant mutualists.</title>
        <authorList>
            <person name="Martino E."/>
            <person name="Morin E."/>
            <person name="Grelet G.A."/>
            <person name="Kuo A."/>
            <person name="Kohler A."/>
            <person name="Daghino S."/>
            <person name="Barry K.W."/>
            <person name="Cichocki N."/>
            <person name="Clum A."/>
            <person name="Dockter R.B."/>
            <person name="Hainaut M."/>
            <person name="Kuo R.C."/>
            <person name="LaButti K."/>
            <person name="Lindahl B.D."/>
            <person name="Lindquist E.A."/>
            <person name="Lipzen A."/>
            <person name="Khouja H.R."/>
            <person name="Magnuson J."/>
            <person name="Murat C."/>
            <person name="Ohm R.A."/>
            <person name="Singer S.W."/>
            <person name="Spatafora J.W."/>
            <person name="Wang M."/>
            <person name="Veneault-Fourrey C."/>
            <person name="Henrissat B."/>
            <person name="Grigoriev I.V."/>
            <person name="Martin F.M."/>
            <person name="Perotto S."/>
        </authorList>
    </citation>
    <scope>NUCLEOTIDE SEQUENCE [LARGE SCALE GENOMIC DNA]</scope>
    <source>
        <strain evidence="2 3">ATCC 22711</strain>
    </source>
</reference>
<keyword evidence="3" id="KW-1185">Reference proteome</keyword>
<name>A0A2T3AXA7_AMORE</name>
<organism evidence="2 3">
    <name type="scientific">Amorphotheca resinae ATCC 22711</name>
    <dbReference type="NCBI Taxonomy" id="857342"/>
    <lineage>
        <taxon>Eukaryota</taxon>
        <taxon>Fungi</taxon>
        <taxon>Dikarya</taxon>
        <taxon>Ascomycota</taxon>
        <taxon>Pezizomycotina</taxon>
        <taxon>Leotiomycetes</taxon>
        <taxon>Helotiales</taxon>
        <taxon>Amorphothecaceae</taxon>
        <taxon>Amorphotheca</taxon>
    </lineage>
</organism>
<feature type="region of interest" description="Disordered" evidence="1">
    <location>
        <begin position="1"/>
        <end position="37"/>
    </location>
</feature>
<proteinExistence type="predicted"/>
<evidence type="ECO:0000313" key="3">
    <source>
        <dbReference type="Proteomes" id="UP000241818"/>
    </source>
</evidence>
<sequence>MPTSPILSAQPRNASTTNPSTPKPSRPSAHLGISSQNPCRHFKHDADSIPCAAPRAHRCSASSLSDPAGFPCNRKALDRFHGPRLACHQGVALHCPLLVPAEKPSREISVASDGASPSFSFSSVAQLAKVILPYRKMRVLNMYTKPSLAFSEDVEGEISRVG</sequence>
<feature type="compositionally biased region" description="Polar residues" evidence="1">
    <location>
        <begin position="1"/>
        <end position="20"/>
    </location>
</feature>
<dbReference type="Proteomes" id="UP000241818">
    <property type="component" value="Unassembled WGS sequence"/>
</dbReference>